<feature type="domain" description="Helicase HerA central" evidence="2">
    <location>
        <begin position="1429"/>
        <end position="1628"/>
    </location>
</feature>
<evidence type="ECO:0000313" key="4">
    <source>
        <dbReference type="Proteomes" id="UP000434044"/>
    </source>
</evidence>
<feature type="region of interest" description="Disordered" evidence="1">
    <location>
        <begin position="1306"/>
        <end position="1403"/>
    </location>
</feature>
<name>A0A6N8E8R2_9GAMM</name>
<dbReference type="OrthoDB" id="9806951at2"/>
<evidence type="ECO:0000313" key="3">
    <source>
        <dbReference type="EMBL" id="MTW19880.1"/>
    </source>
</evidence>
<dbReference type="CDD" id="cd01127">
    <property type="entry name" value="TrwB_TraG_TraD_VirD4"/>
    <property type="match status" value="1"/>
</dbReference>
<organism evidence="3 4">
    <name type="scientific">Allochromatium palmeri</name>
    <dbReference type="NCBI Taxonomy" id="231048"/>
    <lineage>
        <taxon>Bacteria</taxon>
        <taxon>Pseudomonadati</taxon>
        <taxon>Pseudomonadota</taxon>
        <taxon>Gammaproteobacteria</taxon>
        <taxon>Chromatiales</taxon>
        <taxon>Chromatiaceae</taxon>
        <taxon>Allochromatium</taxon>
    </lineage>
</organism>
<feature type="compositionally biased region" description="Low complexity" evidence="1">
    <location>
        <begin position="1351"/>
        <end position="1362"/>
    </location>
</feature>
<evidence type="ECO:0000259" key="2">
    <source>
        <dbReference type="Pfam" id="PF01935"/>
    </source>
</evidence>
<keyword evidence="4" id="KW-1185">Reference proteome</keyword>
<dbReference type="InterPro" id="IPR027417">
    <property type="entry name" value="P-loop_NTPase"/>
</dbReference>
<dbReference type="PANTHER" id="PTHR30121">
    <property type="entry name" value="UNCHARACTERIZED PROTEIN YJGR-RELATED"/>
    <property type="match status" value="1"/>
</dbReference>
<dbReference type="PANTHER" id="PTHR30121:SF6">
    <property type="entry name" value="SLR6007 PROTEIN"/>
    <property type="match status" value="1"/>
</dbReference>
<dbReference type="InterPro" id="IPR002789">
    <property type="entry name" value="HerA_central"/>
</dbReference>
<protein>
    <submittedName>
        <fullName evidence="3">DUF87 domain-containing protein</fullName>
    </submittedName>
</protein>
<feature type="compositionally biased region" description="Pro residues" evidence="1">
    <location>
        <begin position="1383"/>
        <end position="1399"/>
    </location>
</feature>
<dbReference type="EMBL" id="WNKT01000002">
    <property type="protein sequence ID" value="MTW19880.1"/>
    <property type="molecule type" value="Genomic_DNA"/>
</dbReference>
<dbReference type="SUPFAM" id="SSF52540">
    <property type="entry name" value="P-loop containing nucleoside triphosphate hydrolases"/>
    <property type="match status" value="1"/>
</dbReference>
<accession>A0A6N8E8R2</accession>
<feature type="compositionally biased region" description="Pro residues" evidence="1">
    <location>
        <begin position="1363"/>
        <end position="1376"/>
    </location>
</feature>
<dbReference type="Pfam" id="PF01935">
    <property type="entry name" value="DUF87"/>
    <property type="match status" value="1"/>
</dbReference>
<sequence length="1777" mass="200017">MNLFVETLADYIKSQWDQALNATGGPKEARLIVQSLDPNTTFDLFTALDTHRLTWSQHYAIDCEFRVATGLWDDWCRINRQAAARFDTHPHWIDREDRLTAYRNQIRDDDKDGLVVVLVGLNHATDQGGLSGFHLVDEQRIWQHLEKSFVPWIETLNTRLALSGTEREIEHFDEQIHELFDVQPRQLARLADFLEHEVIGPAPNLYSLSELIERFQAKLPFWDIPPLLTSHHSGRRSHKGRLKEAAGFISHQRFKTATERKKAWQKLEKAFADGTLELPQTTTPDLYADLDDYRETLHAFIHNIDTQARERLLQTDLTPVLDVLKAREKKTTPTKVPRLNGFSLDVMLQAIWQTLVEYRKKQPNIKLFESLAAIHIKVESFNHDLQDDPDADTGVEYMARALLRGCLGGLPDLIAGIDWRLPVDSDQIDEPRERWEHTVDLSLTLDPETITLGKSRARPYIRFDVFIHLHDDTDDKPAYKKPFQWAFGPTHPERVRYEGARLLIEEHWPTLIDAQPLPVFQVPAVNLTALYYAADEEEANRLVSQALGELTLIDLLADLAPNVLDPALAQATRTLSRTYRQWLGTYVEQGYYQANADHYLPLLNGYVDLAERLLDIQVRGSAELLRRFYKAFLLVDDSLHPNDAFLRAGIAWGLTPAVIELTYTRARFLCDGFPEVAADLVLGRDSDAPFDQLLNLAEIHRPLAGLVVNAERKLSAEIKSFGLLHHLGEPPDVEKSLAVQTLLREDDSDDDGADDTRLREESEIVVQVLTDYLSLYPFAEDGLRILALHVEELGLILSGVDRFLREYLKRSSADWPAFHCDLMVYTTSSSPMAMENRLMAWRDALTARYRERGRPLVLSVGHRFAPTREQMDEMAKQEARLYDIAFLFRFLSGGLIGEAEPASPFTFDYNNIGPFPIAEYPRPIELGDLLKRQSLLSNRRLRIQTRHADLSARLRHPQDTQPDHLIFGRIDFSPWATLVDGLHARAQWVACIDPFVDKRLLRTAEGQERRKILGFTSGLGAYGELNLSISTEQDTLGQLAARVRGELVELLPFQDAAGFADMAERVIEESEEIIGLSALHAVVGEGQKVREVVGFAAIRRLLAIPSTAAMTQLLPIDSLLHWFKGSDGSHRPDLLQLSLILREDDVPLIQATLIECKLAQQNPEHLNKALLQTQDGLSHLSQLLIPNRRDIQRAGFDRRYWWAQLQRAMTSRGVVSLAESDWRRLDKALEQITEGYFEIAWRAAIFTFWTDTEGATPSLTPIPLPQDVIQPPLWAPAGFAIQHVALGHDGLVALFDDRTTTARLELDPSEIRIGPALEPSEPSLPTVPPGPDELDLPTPAPERELTSRWMPASTTGTPQTTAPNPPPSPPAAPEPSEPAASTQPPPADLSPATPPPTPNAPIGFALPEQLLIGTRANGEPVYWHYGHPNMANRHLLLFGASGSGKTYGIQCLLAEMARAGLHSLIIDYTDGFLPNQVEPLFDRAAKPMNHFVVQDRLPLTPFKRQEYEIDPSRPKIKESPYQVASRIASIFTSVYESIGDQQKAALMRVLEDGIAADVGFTFGKLLDRLREDGQYGESLANKLEPLIKAEPFREGDDSAWEGLLTHGEHSVHVLQLKGLGRDVQKLVTEFALWDLYDYACNNGNKNRPIPVVLDEIQNLDHSSDSPIDKMLREGRKFGLSLLLATQTTSQFDPEGRDRLFQAGHKLFFKPADTEVDRFATLLSQTTGEPKADWRQRLSNLQKGQCWSLGPVLTSSGRLQEKAVLVSVTALAERGFGA</sequence>
<comment type="caution">
    <text evidence="3">The sequence shown here is derived from an EMBL/GenBank/DDBJ whole genome shotgun (WGS) entry which is preliminary data.</text>
</comment>
<reference evidence="3 4" key="1">
    <citation type="submission" date="2019-11" db="EMBL/GenBank/DDBJ databases">
        <title>Whole-genome sequence of the anaerobic purple sulfur bacterium Allochromatium palmeri DSM 15591.</title>
        <authorList>
            <person name="Kyndt J.A."/>
            <person name="Meyer T.E."/>
        </authorList>
    </citation>
    <scope>NUCLEOTIDE SEQUENCE [LARGE SCALE GENOMIC DNA]</scope>
    <source>
        <strain evidence="3 4">DSM 15591</strain>
    </source>
</reference>
<dbReference type="Proteomes" id="UP000434044">
    <property type="component" value="Unassembled WGS sequence"/>
</dbReference>
<dbReference type="Gene3D" id="3.40.50.300">
    <property type="entry name" value="P-loop containing nucleotide triphosphate hydrolases"/>
    <property type="match status" value="2"/>
</dbReference>
<evidence type="ECO:0000256" key="1">
    <source>
        <dbReference type="SAM" id="MobiDB-lite"/>
    </source>
</evidence>
<proteinExistence type="predicted"/>
<gene>
    <name evidence="3" type="ORF">GJ668_02095</name>
</gene>
<dbReference type="InterPro" id="IPR051162">
    <property type="entry name" value="T4SS_component"/>
</dbReference>
<dbReference type="RefSeq" id="WP_155448456.1">
    <property type="nucleotide sequence ID" value="NZ_WNKT01000002.1"/>
</dbReference>